<reference evidence="2" key="1">
    <citation type="submission" date="2021-02" db="EMBL/GenBank/DDBJ databases">
        <authorList>
            <person name="Nowell W R."/>
        </authorList>
    </citation>
    <scope>NUCLEOTIDE SEQUENCE</scope>
</reference>
<dbReference type="Proteomes" id="UP000681720">
    <property type="component" value="Unassembled WGS sequence"/>
</dbReference>
<dbReference type="EMBL" id="CAJOBF010000033">
    <property type="protein sequence ID" value="CAF3729303.1"/>
    <property type="molecule type" value="Genomic_DNA"/>
</dbReference>
<dbReference type="Proteomes" id="UP000676336">
    <property type="component" value="Unassembled WGS sequence"/>
</dbReference>
<name>A0A818Z094_9BILA</name>
<dbReference type="Proteomes" id="UP000681967">
    <property type="component" value="Unassembled WGS sequence"/>
</dbReference>
<dbReference type="EMBL" id="CAJOBH010177266">
    <property type="protein sequence ID" value="CAF4928980.1"/>
    <property type="molecule type" value="Genomic_DNA"/>
</dbReference>
<evidence type="ECO:0000313" key="5">
    <source>
        <dbReference type="EMBL" id="CAF4960854.1"/>
    </source>
</evidence>
<evidence type="ECO:0000313" key="2">
    <source>
        <dbReference type="EMBL" id="CAF3758145.1"/>
    </source>
</evidence>
<evidence type="ECO:0000313" key="3">
    <source>
        <dbReference type="EMBL" id="CAF3816019.1"/>
    </source>
</evidence>
<dbReference type="EMBL" id="CAJOBJ010193260">
    <property type="protein sequence ID" value="CAF4960854.1"/>
    <property type="molecule type" value="Genomic_DNA"/>
</dbReference>
<proteinExistence type="predicted"/>
<comment type="caution">
    <text evidence="2">The sequence shown here is derived from an EMBL/GenBank/DDBJ whole genome shotgun (WGS) entry which is preliminary data.</text>
</comment>
<sequence length="233" mass="27402">MIFSLVSCGILLRIEQPTFETRVKNAETILFGRFNWLIPISSNDNFNEVHSSEQNTFEFIVYCTIKKSKAPENVPRFLRIIITNNETEMDMKKNTWFILFPKMSHLKNIWIVDNRSDVFDLEDDLELHIFEKFCFLEPKLPYGFPYSGLLNRCPKPSPQHCFVNGSEILFQYTLISIQSTCIIIGTAIRSDELLELKTFLTSTTTRKTKLSKTKRSYRSKHIIKEKKFIRPVW</sequence>
<accession>A0A818Z094</accession>
<organism evidence="2 6">
    <name type="scientific">Rotaria magnacalcarata</name>
    <dbReference type="NCBI Taxonomy" id="392030"/>
    <lineage>
        <taxon>Eukaryota</taxon>
        <taxon>Metazoa</taxon>
        <taxon>Spiralia</taxon>
        <taxon>Gnathifera</taxon>
        <taxon>Rotifera</taxon>
        <taxon>Eurotatoria</taxon>
        <taxon>Bdelloidea</taxon>
        <taxon>Philodinida</taxon>
        <taxon>Philodinidae</taxon>
        <taxon>Rotaria</taxon>
    </lineage>
</organism>
<evidence type="ECO:0000313" key="1">
    <source>
        <dbReference type="EMBL" id="CAF3729303.1"/>
    </source>
</evidence>
<keyword evidence="6" id="KW-1185">Reference proteome</keyword>
<evidence type="ECO:0000313" key="6">
    <source>
        <dbReference type="Proteomes" id="UP000663866"/>
    </source>
</evidence>
<dbReference type="Proteomes" id="UP000663842">
    <property type="component" value="Unassembled WGS sequence"/>
</dbReference>
<evidence type="ECO:0000313" key="4">
    <source>
        <dbReference type="EMBL" id="CAF4928980.1"/>
    </source>
</evidence>
<dbReference type="Proteomes" id="UP000663866">
    <property type="component" value="Unassembled WGS sequence"/>
</dbReference>
<gene>
    <name evidence="4" type="ORF">BYL167_LOCUS53251</name>
    <name evidence="5" type="ORF">GIL414_LOCUS54842</name>
    <name evidence="2" type="ORF">OVN521_LOCUS1528</name>
    <name evidence="3" type="ORF">SMN809_LOCUS2008</name>
    <name evidence="1" type="ORF">UXM345_LOCUS721</name>
</gene>
<dbReference type="EMBL" id="CAJOBI010000341">
    <property type="protein sequence ID" value="CAF3816019.1"/>
    <property type="molecule type" value="Genomic_DNA"/>
</dbReference>
<dbReference type="EMBL" id="CAJOBG010000107">
    <property type="protein sequence ID" value="CAF3758145.1"/>
    <property type="molecule type" value="Genomic_DNA"/>
</dbReference>
<protein>
    <submittedName>
        <fullName evidence="2">Uncharacterized protein</fullName>
    </submittedName>
</protein>
<dbReference type="AlphaFoldDB" id="A0A818Z094"/>